<feature type="transmembrane region" description="Helical" evidence="2">
    <location>
        <begin position="6"/>
        <end position="25"/>
    </location>
</feature>
<proteinExistence type="predicted"/>
<accession>A0ABU5ZC95</accession>
<evidence type="ECO:0000313" key="4">
    <source>
        <dbReference type="Proteomes" id="UP001310386"/>
    </source>
</evidence>
<evidence type="ECO:0000256" key="1">
    <source>
        <dbReference type="SAM" id="MobiDB-lite"/>
    </source>
</evidence>
<keyword evidence="4" id="KW-1185">Reference proteome</keyword>
<evidence type="ECO:0000313" key="3">
    <source>
        <dbReference type="EMBL" id="MEB3100137.1"/>
    </source>
</evidence>
<keyword evidence="2" id="KW-1133">Transmembrane helix</keyword>
<sequence length="213" mass="23168">MNLTFTFIGIFAVLSIWILRFVSVFRHKLSCMAGMMAAMVLGMTTGLGSSMLLTFSWPSGALLQTMIGGMLIGGFTGLLAGIPISLMAVLDGLLSGIMSGMMGTMLAVMIPYADMGIALKIIAVLCGGILFVLFLMLQGEIKEEHLQQHSRIFSKPHTMFLVIIMFFAALLPSQAMNIHRQELHKTQMGQSPADPGNHQNARKDRPVPVLIKN</sequence>
<dbReference type="Proteomes" id="UP001310386">
    <property type="component" value="Unassembled WGS sequence"/>
</dbReference>
<feature type="region of interest" description="Disordered" evidence="1">
    <location>
        <begin position="184"/>
        <end position="213"/>
    </location>
</feature>
<dbReference type="EMBL" id="JAYJLD010000001">
    <property type="protein sequence ID" value="MEB3100137.1"/>
    <property type="molecule type" value="Genomic_DNA"/>
</dbReference>
<feature type="transmembrane region" description="Helical" evidence="2">
    <location>
        <begin position="117"/>
        <end position="137"/>
    </location>
</feature>
<organism evidence="3 4">
    <name type="scientific">Ferviditalea candida</name>
    <dbReference type="NCBI Taxonomy" id="3108399"/>
    <lineage>
        <taxon>Bacteria</taxon>
        <taxon>Bacillati</taxon>
        <taxon>Bacillota</taxon>
        <taxon>Bacilli</taxon>
        <taxon>Bacillales</taxon>
        <taxon>Paenibacillaceae</taxon>
        <taxon>Ferviditalea</taxon>
    </lineage>
</organism>
<gene>
    <name evidence="3" type="ORF">VF724_00480</name>
</gene>
<name>A0ABU5ZC95_9BACL</name>
<reference evidence="3" key="1">
    <citation type="submission" date="2023-12" db="EMBL/GenBank/DDBJ databases">
        <title>Fervidustalea candida gen. nov., sp. nov., a novel member of the family Paenibacillaceae isolated from a geothermal area.</title>
        <authorList>
            <person name="Li W.-J."/>
            <person name="Jiao J.-Y."/>
            <person name="Chen Y."/>
        </authorList>
    </citation>
    <scope>NUCLEOTIDE SEQUENCE</scope>
    <source>
        <strain evidence="3">SYSU GA230002</strain>
    </source>
</reference>
<protein>
    <submittedName>
        <fullName evidence="3">Uncharacterized protein</fullName>
    </submittedName>
</protein>
<dbReference type="RefSeq" id="WP_371752249.1">
    <property type="nucleotide sequence ID" value="NZ_JAYJLD010000001.1"/>
</dbReference>
<keyword evidence="2" id="KW-0812">Transmembrane</keyword>
<evidence type="ECO:0000256" key="2">
    <source>
        <dbReference type="SAM" id="Phobius"/>
    </source>
</evidence>
<feature type="transmembrane region" description="Helical" evidence="2">
    <location>
        <begin position="158"/>
        <end position="176"/>
    </location>
</feature>
<feature type="transmembrane region" description="Helical" evidence="2">
    <location>
        <begin position="37"/>
        <end position="55"/>
    </location>
</feature>
<keyword evidence="2" id="KW-0472">Membrane</keyword>
<comment type="caution">
    <text evidence="3">The sequence shown here is derived from an EMBL/GenBank/DDBJ whole genome shotgun (WGS) entry which is preliminary data.</text>
</comment>